<feature type="transmembrane region" description="Helical" evidence="4">
    <location>
        <begin position="351"/>
        <end position="376"/>
    </location>
</feature>
<accession>A0A5C3MQQ4</accession>
<dbReference type="PROSITE" id="PS50850">
    <property type="entry name" value="MFS"/>
    <property type="match status" value="1"/>
</dbReference>
<dbReference type="InterPro" id="IPR020846">
    <property type="entry name" value="MFS_dom"/>
</dbReference>
<sequence>MAAVSSDELTIHGNDSHDQEFTTKEKIDSGDVVDQSALPSKEIAAIATEDDFPDGGLQAWTIVLGSMCVNAATFGLVNAWGTFQAYYTQTLLPDTSASSLAWIGSIQYSLVFFPGLVSGRLFDLGYFRLPFTLASILLLVATFLTAECTKYWHFLLCQGLGIGLASGVMFGPTQGILAHWWKKRRQTALGVCAIGSSIGGTLFPIIFRNLVPQIGFKWTVRVIGFLLIFFIGIGNLTLRRRLPPVHVSGGLCNWKAFKSPAFSLYVFTCFVAFLGLYTVLTYIDISAIDAGVDENFTLYLVSIANASSSFGRILGGLLADRIGGLNVMMPFTAVAGLLTYLWPLAQTKSAFIAIAVIYGFSSGVYVSLLMAPVLALGETGDVGRRVGMTMTVQAFGALAGPPISGAISGARGWGGVGVYAGSVIMVSVVLMGVVRYLVLRRWWGKF</sequence>
<proteinExistence type="inferred from homology"/>
<evidence type="ECO:0000256" key="3">
    <source>
        <dbReference type="SAM" id="MobiDB-lite"/>
    </source>
</evidence>
<evidence type="ECO:0000256" key="4">
    <source>
        <dbReference type="SAM" id="Phobius"/>
    </source>
</evidence>
<reference evidence="6 7" key="1">
    <citation type="journal article" date="2019" name="Nat. Ecol. Evol.">
        <title>Megaphylogeny resolves global patterns of mushroom evolution.</title>
        <authorList>
            <person name="Varga T."/>
            <person name="Krizsan K."/>
            <person name="Foldi C."/>
            <person name="Dima B."/>
            <person name="Sanchez-Garcia M."/>
            <person name="Sanchez-Ramirez S."/>
            <person name="Szollosi G.J."/>
            <person name="Szarkandi J.G."/>
            <person name="Papp V."/>
            <person name="Albert L."/>
            <person name="Andreopoulos W."/>
            <person name="Angelini C."/>
            <person name="Antonin V."/>
            <person name="Barry K.W."/>
            <person name="Bougher N.L."/>
            <person name="Buchanan P."/>
            <person name="Buyck B."/>
            <person name="Bense V."/>
            <person name="Catcheside P."/>
            <person name="Chovatia M."/>
            <person name="Cooper J."/>
            <person name="Damon W."/>
            <person name="Desjardin D."/>
            <person name="Finy P."/>
            <person name="Geml J."/>
            <person name="Haridas S."/>
            <person name="Hughes K."/>
            <person name="Justo A."/>
            <person name="Karasinski D."/>
            <person name="Kautmanova I."/>
            <person name="Kiss B."/>
            <person name="Kocsube S."/>
            <person name="Kotiranta H."/>
            <person name="LaButti K.M."/>
            <person name="Lechner B.E."/>
            <person name="Liimatainen K."/>
            <person name="Lipzen A."/>
            <person name="Lukacs Z."/>
            <person name="Mihaltcheva S."/>
            <person name="Morgado L.N."/>
            <person name="Niskanen T."/>
            <person name="Noordeloos M.E."/>
            <person name="Ohm R.A."/>
            <person name="Ortiz-Santana B."/>
            <person name="Ovrebo C."/>
            <person name="Racz N."/>
            <person name="Riley R."/>
            <person name="Savchenko A."/>
            <person name="Shiryaev A."/>
            <person name="Soop K."/>
            <person name="Spirin V."/>
            <person name="Szebenyi C."/>
            <person name="Tomsovsky M."/>
            <person name="Tulloss R.E."/>
            <person name="Uehling J."/>
            <person name="Grigoriev I.V."/>
            <person name="Vagvolgyi C."/>
            <person name="Papp T."/>
            <person name="Martin F.M."/>
            <person name="Miettinen O."/>
            <person name="Hibbett D.S."/>
            <person name="Nagy L.G."/>
        </authorList>
    </citation>
    <scope>NUCLEOTIDE SEQUENCE [LARGE SCALE GENOMIC DNA]</scope>
    <source>
        <strain evidence="6 7">OMC1185</strain>
    </source>
</reference>
<feature type="transmembrane region" description="Helical" evidence="4">
    <location>
        <begin position="152"/>
        <end position="176"/>
    </location>
</feature>
<feature type="transmembrane region" description="Helical" evidence="4">
    <location>
        <begin position="416"/>
        <end position="438"/>
    </location>
</feature>
<dbReference type="PANTHER" id="PTHR11360:SF234">
    <property type="entry name" value="MFS-TYPE TRANSPORTER DBAD-RELATED"/>
    <property type="match status" value="1"/>
</dbReference>
<dbReference type="OrthoDB" id="6509908at2759"/>
<evidence type="ECO:0000259" key="5">
    <source>
        <dbReference type="PROSITE" id="PS50850"/>
    </source>
</evidence>
<feature type="transmembrane region" description="Helical" evidence="4">
    <location>
        <begin position="59"/>
        <end position="80"/>
    </location>
</feature>
<evidence type="ECO:0000256" key="1">
    <source>
        <dbReference type="ARBA" id="ARBA00004141"/>
    </source>
</evidence>
<feature type="transmembrane region" description="Helical" evidence="4">
    <location>
        <begin position="100"/>
        <end position="117"/>
    </location>
</feature>
<organism evidence="6 7">
    <name type="scientific">Heliocybe sulcata</name>
    <dbReference type="NCBI Taxonomy" id="5364"/>
    <lineage>
        <taxon>Eukaryota</taxon>
        <taxon>Fungi</taxon>
        <taxon>Dikarya</taxon>
        <taxon>Basidiomycota</taxon>
        <taxon>Agaricomycotina</taxon>
        <taxon>Agaricomycetes</taxon>
        <taxon>Gloeophyllales</taxon>
        <taxon>Gloeophyllaceae</taxon>
        <taxon>Heliocybe</taxon>
    </lineage>
</organism>
<comment type="subcellular location">
    <subcellularLocation>
        <location evidence="1">Membrane</location>
        <topology evidence="1">Multi-pass membrane protein</topology>
    </subcellularLocation>
</comment>
<dbReference type="AlphaFoldDB" id="A0A5C3MQQ4"/>
<dbReference type="GO" id="GO:0016020">
    <property type="term" value="C:membrane"/>
    <property type="evidence" value="ECO:0007669"/>
    <property type="project" value="UniProtKB-SubCell"/>
</dbReference>
<dbReference type="SUPFAM" id="SSF103473">
    <property type="entry name" value="MFS general substrate transporter"/>
    <property type="match status" value="1"/>
</dbReference>
<evidence type="ECO:0000313" key="7">
    <source>
        <dbReference type="Proteomes" id="UP000305948"/>
    </source>
</evidence>
<dbReference type="InterPro" id="IPR050327">
    <property type="entry name" value="Proton-linked_MCT"/>
</dbReference>
<feature type="transmembrane region" description="Helical" evidence="4">
    <location>
        <begin position="218"/>
        <end position="238"/>
    </location>
</feature>
<feature type="domain" description="Major facilitator superfamily (MFS) profile" evidence="5">
    <location>
        <begin position="261"/>
        <end position="446"/>
    </location>
</feature>
<keyword evidence="4" id="KW-0472">Membrane</keyword>
<dbReference type="GO" id="GO:0022857">
    <property type="term" value="F:transmembrane transporter activity"/>
    <property type="evidence" value="ECO:0007669"/>
    <property type="project" value="InterPro"/>
</dbReference>
<dbReference type="Gene3D" id="1.20.1250.20">
    <property type="entry name" value="MFS general substrate transporter like domains"/>
    <property type="match status" value="2"/>
</dbReference>
<dbReference type="EMBL" id="ML213528">
    <property type="protein sequence ID" value="TFK46696.1"/>
    <property type="molecule type" value="Genomic_DNA"/>
</dbReference>
<feature type="transmembrane region" description="Helical" evidence="4">
    <location>
        <begin position="188"/>
        <end position="206"/>
    </location>
</feature>
<dbReference type="Proteomes" id="UP000305948">
    <property type="component" value="Unassembled WGS sequence"/>
</dbReference>
<dbReference type="PANTHER" id="PTHR11360">
    <property type="entry name" value="MONOCARBOXYLATE TRANSPORTER"/>
    <property type="match status" value="1"/>
</dbReference>
<dbReference type="InterPro" id="IPR011701">
    <property type="entry name" value="MFS"/>
</dbReference>
<feature type="transmembrane region" description="Helical" evidence="4">
    <location>
        <begin position="327"/>
        <end position="345"/>
    </location>
</feature>
<evidence type="ECO:0000313" key="6">
    <source>
        <dbReference type="EMBL" id="TFK46696.1"/>
    </source>
</evidence>
<comment type="similarity">
    <text evidence="2">Belongs to the major facilitator superfamily. Monocarboxylate porter (TC 2.A.1.13) family.</text>
</comment>
<dbReference type="Pfam" id="PF07690">
    <property type="entry name" value="MFS_1"/>
    <property type="match status" value="1"/>
</dbReference>
<protein>
    <submittedName>
        <fullName evidence="6">MFS general substrate transporter</fullName>
    </submittedName>
</protein>
<feature type="compositionally biased region" description="Basic and acidic residues" evidence="3">
    <location>
        <begin position="14"/>
        <end position="25"/>
    </location>
</feature>
<feature type="transmembrane region" description="Helical" evidence="4">
    <location>
        <begin position="264"/>
        <end position="285"/>
    </location>
</feature>
<feature type="transmembrane region" description="Helical" evidence="4">
    <location>
        <begin position="129"/>
        <end position="146"/>
    </location>
</feature>
<feature type="region of interest" description="Disordered" evidence="3">
    <location>
        <begin position="1"/>
        <end position="25"/>
    </location>
</feature>
<evidence type="ECO:0000256" key="2">
    <source>
        <dbReference type="ARBA" id="ARBA00006727"/>
    </source>
</evidence>
<name>A0A5C3MQQ4_9AGAM</name>
<keyword evidence="4" id="KW-0812">Transmembrane</keyword>
<dbReference type="InterPro" id="IPR036259">
    <property type="entry name" value="MFS_trans_sf"/>
</dbReference>
<keyword evidence="4" id="KW-1133">Transmembrane helix</keyword>
<keyword evidence="7" id="KW-1185">Reference proteome</keyword>
<gene>
    <name evidence="6" type="ORF">OE88DRAFT_1729005</name>
</gene>